<dbReference type="SMART" id="SM00642">
    <property type="entry name" value="Aamy"/>
    <property type="match status" value="1"/>
</dbReference>
<dbReference type="GO" id="GO:0005975">
    <property type="term" value="P:carbohydrate metabolic process"/>
    <property type="evidence" value="ECO:0007669"/>
    <property type="project" value="InterPro"/>
</dbReference>
<dbReference type="AlphaFoldDB" id="A0A101QW86"/>
<dbReference type="InterPro" id="IPR006047">
    <property type="entry name" value="GH13_cat_dom"/>
</dbReference>
<dbReference type="CDD" id="cd11354">
    <property type="entry name" value="AmyAc_bac_CMD_like"/>
    <property type="match status" value="1"/>
</dbReference>
<dbReference type="EMBL" id="LMWS01000020">
    <property type="protein sequence ID" value="KUN37097.1"/>
    <property type="molecule type" value="Genomic_DNA"/>
</dbReference>
<evidence type="ECO:0000313" key="5">
    <source>
        <dbReference type="Proteomes" id="UP000053271"/>
    </source>
</evidence>
<keyword evidence="2" id="KW-0326">Glycosidase</keyword>
<sequence length="442" mass="48339">MPWSDHAIWWHVYPLGFLGAERAALPPGEPPRHRLPVLADWLDHLLALGCNGLALGPVFAAETHGYDTTDHFRVDPRLGTEEDLTELVERAAERGVRVLLDGVFNHVGRSFGPFQDVVRRGAASPYADWFVPEGDDFRTFEGHRHLVALNHENPEVADHVAAVMEHWLDRGVAGWRLDAAYAVPRPFWRTVTDRVRARHPQAWFSGEVIHGDYTAYVTEGGLDSVTQYELWKAVWSSLNDTNPHELAWAFKRHNALLDTFPPQTFVGNHDVTRIASRLHEPRHLAHALAVLFTVGGIPSVYAGDERAWQGVKEERVGGDDAVRPAFPARPEELGDDRLSVQRLHQTLVGLRRRNAWLVRAQTQVHTLNNTVLTYTLTDPAAGPGSGAAVAVALNFGAAPATGAVPAAPWTRGAGDGDVDAGSGTVSLPAFGWCVATAPGIPG</sequence>
<reference evidence="4 5" key="1">
    <citation type="submission" date="2015-10" db="EMBL/GenBank/DDBJ databases">
        <title>Draft genome sequence of Streptomyces longwoodensis DSM 41677, type strain for the species Streptomyces longwoodensis.</title>
        <authorList>
            <person name="Ruckert C."/>
            <person name="Winkler A."/>
            <person name="Kalinowski J."/>
            <person name="Kampfer P."/>
            <person name="Glaeser S."/>
        </authorList>
    </citation>
    <scope>NUCLEOTIDE SEQUENCE [LARGE SCALE GENOMIC DNA]</scope>
    <source>
        <strain evidence="4 5">DSM 41677</strain>
    </source>
</reference>
<keyword evidence="5" id="KW-1185">Reference proteome</keyword>
<dbReference type="STRING" id="68231.AQJ30_17925"/>
<dbReference type="Proteomes" id="UP000053271">
    <property type="component" value="Unassembled WGS sequence"/>
</dbReference>
<name>A0A101QW86_9ACTN</name>
<proteinExistence type="predicted"/>
<dbReference type="GeneID" id="91426480"/>
<dbReference type="Pfam" id="PF00128">
    <property type="entry name" value="Alpha-amylase"/>
    <property type="match status" value="1"/>
</dbReference>
<evidence type="ECO:0000256" key="2">
    <source>
        <dbReference type="ARBA" id="ARBA00023295"/>
    </source>
</evidence>
<organism evidence="4 5">
    <name type="scientific">Streptomyces longwoodensis</name>
    <dbReference type="NCBI Taxonomy" id="68231"/>
    <lineage>
        <taxon>Bacteria</taxon>
        <taxon>Bacillati</taxon>
        <taxon>Actinomycetota</taxon>
        <taxon>Actinomycetes</taxon>
        <taxon>Kitasatosporales</taxon>
        <taxon>Streptomycetaceae</taxon>
        <taxon>Streptomyces</taxon>
    </lineage>
</organism>
<evidence type="ECO:0000256" key="1">
    <source>
        <dbReference type="ARBA" id="ARBA00022801"/>
    </source>
</evidence>
<feature type="domain" description="Glycosyl hydrolase family 13 catalytic" evidence="3">
    <location>
        <begin position="11"/>
        <end position="351"/>
    </location>
</feature>
<comment type="caution">
    <text evidence="4">The sequence shown here is derived from an EMBL/GenBank/DDBJ whole genome shotgun (WGS) entry which is preliminary data.</text>
</comment>
<protein>
    <submittedName>
        <fullName evidence="4">Alpha-amylase</fullName>
    </submittedName>
</protein>
<accession>A0A101QW86</accession>
<keyword evidence="1" id="KW-0378">Hydrolase</keyword>
<gene>
    <name evidence="4" type="ORF">AQJ30_17925</name>
</gene>
<dbReference type="PANTHER" id="PTHR10357">
    <property type="entry name" value="ALPHA-AMYLASE FAMILY MEMBER"/>
    <property type="match status" value="1"/>
</dbReference>
<dbReference type="Gene3D" id="3.20.20.80">
    <property type="entry name" value="Glycosidases"/>
    <property type="match status" value="1"/>
</dbReference>
<dbReference type="SUPFAM" id="SSF51445">
    <property type="entry name" value="(Trans)glycosidases"/>
    <property type="match status" value="1"/>
</dbReference>
<dbReference type="PANTHER" id="PTHR10357:SF210">
    <property type="entry name" value="MALTODEXTRIN GLUCOSIDASE"/>
    <property type="match status" value="1"/>
</dbReference>
<dbReference type="RefSeq" id="WP_067234875.1">
    <property type="nucleotide sequence ID" value="NZ_KQ948554.1"/>
</dbReference>
<dbReference type="GO" id="GO:0016798">
    <property type="term" value="F:hydrolase activity, acting on glycosyl bonds"/>
    <property type="evidence" value="ECO:0007669"/>
    <property type="project" value="UniProtKB-KW"/>
</dbReference>
<evidence type="ECO:0000259" key="3">
    <source>
        <dbReference type="SMART" id="SM00642"/>
    </source>
</evidence>
<dbReference type="InterPro" id="IPR017853">
    <property type="entry name" value="GH"/>
</dbReference>
<evidence type="ECO:0000313" key="4">
    <source>
        <dbReference type="EMBL" id="KUN37097.1"/>
    </source>
</evidence>